<dbReference type="Pfam" id="PF03619">
    <property type="entry name" value="Solute_trans_a"/>
    <property type="match status" value="1"/>
</dbReference>
<evidence type="ECO:0000256" key="6">
    <source>
        <dbReference type="SAM" id="Phobius"/>
    </source>
</evidence>
<evidence type="ECO:0000313" key="7">
    <source>
        <dbReference type="EMBL" id="TNV74820.1"/>
    </source>
</evidence>
<feature type="transmembrane region" description="Helical" evidence="6">
    <location>
        <begin position="164"/>
        <end position="186"/>
    </location>
</feature>
<feature type="compositionally biased region" description="Basic residues" evidence="5">
    <location>
        <begin position="411"/>
        <end position="421"/>
    </location>
</feature>
<feature type="compositionally biased region" description="Polar residues" evidence="5">
    <location>
        <begin position="400"/>
        <end position="410"/>
    </location>
</feature>
<proteinExistence type="predicted"/>
<organism evidence="7 8">
    <name type="scientific">Halteria grandinella</name>
    <dbReference type="NCBI Taxonomy" id="5974"/>
    <lineage>
        <taxon>Eukaryota</taxon>
        <taxon>Sar</taxon>
        <taxon>Alveolata</taxon>
        <taxon>Ciliophora</taxon>
        <taxon>Intramacronucleata</taxon>
        <taxon>Spirotrichea</taxon>
        <taxon>Stichotrichia</taxon>
        <taxon>Sporadotrichida</taxon>
        <taxon>Halteriidae</taxon>
        <taxon>Halteria</taxon>
    </lineage>
</organism>
<keyword evidence="8" id="KW-1185">Reference proteome</keyword>
<dbReference type="OrthoDB" id="5348404at2759"/>
<feature type="transmembrane region" description="Helical" evidence="6">
    <location>
        <begin position="198"/>
        <end position="220"/>
    </location>
</feature>
<dbReference type="InterPro" id="IPR005178">
    <property type="entry name" value="Ostalpha/TMEM184C"/>
</dbReference>
<dbReference type="EMBL" id="RRYP01016612">
    <property type="protein sequence ID" value="TNV74820.1"/>
    <property type="molecule type" value="Genomic_DNA"/>
</dbReference>
<feature type="transmembrane region" description="Helical" evidence="6">
    <location>
        <begin position="110"/>
        <end position="130"/>
    </location>
</feature>
<evidence type="ECO:0000256" key="2">
    <source>
        <dbReference type="ARBA" id="ARBA00022692"/>
    </source>
</evidence>
<reference evidence="7" key="1">
    <citation type="submission" date="2019-06" db="EMBL/GenBank/DDBJ databases">
        <authorList>
            <person name="Zheng W."/>
        </authorList>
    </citation>
    <scope>NUCLEOTIDE SEQUENCE</scope>
    <source>
        <strain evidence="7">QDHG01</strain>
    </source>
</reference>
<comment type="caution">
    <text evidence="7">The sequence shown here is derived from an EMBL/GenBank/DDBJ whole genome shotgun (WGS) entry which is preliminary data.</text>
</comment>
<keyword evidence="4 6" id="KW-0472">Membrane</keyword>
<feature type="compositionally biased region" description="Polar residues" evidence="5">
    <location>
        <begin position="443"/>
        <end position="460"/>
    </location>
</feature>
<keyword evidence="3 6" id="KW-1133">Transmembrane helix</keyword>
<sequence length="475" mass="53632">MSQSTIMQAQQSLQQTIASAVTVVTDAASTSASGSLQDQIATICTVASLLISGYQIAMHLLHYNEPHLQLYIIRILMMIPVYSTATWLSIMIPRDALIFNTVRDIYEAYVLYIFMQLLIHFLGGENSLIVHLEFKRRIKQPWPLDGLKPLQTDKIFFRRVKQGVLQFVLIKPVTAVLAIVCDNYGVYHEGHFELRSGYMYLSGINNVSISLSLYCLVLFYMATEERLRPFSPFAKFLCIKAILFFSFWQACGFTVILMVSPTFFGYGRSASNTVQSLLICVEMVFAAIAQAFAFNYKPFAEIETSPNRACNSATHYITEAPVNALRQTGNVFKNMGYVLNVKDVISDAHNTFMKTEQKDQEQVMQLEDMIKKDKSFNWSDEELGDNDKNDANTAADGDSQSEVVSSLKSRVQQRHSKKLKYKQQTAQSTRASQINQPAERRSTGQQEFNADVSTQRLSTSQDKHINTKSCESEAS</sequence>
<dbReference type="AlphaFoldDB" id="A0A8J8NHY7"/>
<evidence type="ECO:0000313" key="8">
    <source>
        <dbReference type="Proteomes" id="UP000785679"/>
    </source>
</evidence>
<feature type="region of interest" description="Disordered" evidence="5">
    <location>
        <begin position="375"/>
        <end position="475"/>
    </location>
</feature>
<protein>
    <recommendedName>
        <fullName evidence="9">Transmembrane protein 184A</fullName>
    </recommendedName>
</protein>
<dbReference type="Proteomes" id="UP000785679">
    <property type="component" value="Unassembled WGS sequence"/>
</dbReference>
<gene>
    <name evidence="7" type="ORF">FGO68_gene3589</name>
</gene>
<evidence type="ECO:0000256" key="3">
    <source>
        <dbReference type="ARBA" id="ARBA00022989"/>
    </source>
</evidence>
<comment type="subcellular location">
    <subcellularLocation>
        <location evidence="1">Membrane</location>
        <topology evidence="1">Multi-pass membrane protein</topology>
    </subcellularLocation>
</comment>
<evidence type="ECO:0000256" key="1">
    <source>
        <dbReference type="ARBA" id="ARBA00004141"/>
    </source>
</evidence>
<dbReference type="GO" id="GO:0016020">
    <property type="term" value="C:membrane"/>
    <property type="evidence" value="ECO:0007669"/>
    <property type="project" value="UniProtKB-SubCell"/>
</dbReference>
<evidence type="ECO:0000256" key="5">
    <source>
        <dbReference type="SAM" id="MobiDB-lite"/>
    </source>
</evidence>
<dbReference type="PANTHER" id="PTHR23423">
    <property type="entry name" value="ORGANIC SOLUTE TRANSPORTER-RELATED"/>
    <property type="match status" value="1"/>
</dbReference>
<keyword evidence="2 6" id="KW-0812">Transmembrane</keyword>
<accession>A0A8J8NHY7</accession>
<name>A0A8J8NHY7_HALGN</name>
<feature type="compositionally biased region" description="Polar residues" evidence="5">
    <location>
        <begin position="422"/>
        <end position="436"/>
    </location>
</feature>
<evidence type="ECO:0000256" key="4">
    <source>
        <dbReference type="ARBA" id="ARBA00023136"/>
    </source>
</evidence>
<feature type="transmembrane region" description="Helical" evidence="6">
    <location>
        <begin position="276"/>
        <end position="296"/>
    </location>
</feature>
<feature type="transmembrane region" description="Helical" evidence="6">
    <location>
        <begin position="68"/>
        <end position="90"/>
    </location>
</feature>
<feature type="transmembrane region" description="Helical" evidence="6">
    <location>
        <begin position="241"/>
        <end position="264"/>
    </location>
</feature>
<evidence type="ECO:0008006" key="9">
    <source>
        <dbReference type="Google" id="ProtNLM"/>
    </source>
</evidence>
<dbReference type="SMART" id="SM01417">
    <property type="entry name" value="Solute_trans_a"/>
    <property type="match status" value="1"/>
</dbReference>